<evidence type="ECO:0000313" key="2">
    <source>
        <dbReference type="Proteomes" id="UP000422569"/>
    </source>
</evidence>
<accession>A0A6B8M6U1</accession>
<gene>
    <name evidence="1" type="ORF">F7D14_02950</name>
</gene>
<sequence>MSPQTVYFANPPLGRILGPAVGVDIAAAISLPDGSEHAVRIVEASADELALAAPLEPLYGDHVVVYASELGRLDGDVDRLTKNGFVMTLELGEARRRRLAAQLIWFANRDRCGLVEARRHRRFVPRTPWTRVRLPGGAEQFAQIADVSIAGVRVEAAAEVSIGDRVAFGVKTAVVGRVFNGGFVAEFEEPFAEGELSEMTLL</sequence>
<evidence type="ECO:0000313" key="1">
    <source>
        <dbReference type="EMBL" id="QGM96540.1"/>
    </source>
</evidence>
<name>A0A6B8M6U1_9HYPH</name>
<reference evidence="1 2" key="1">
    <citation type="submission" date="2019-09" db="EMBL/GenBank/DDBJ databases">
        <title>Isolation and complete genome sequencing of Methylocystis species.</title>
        <authorList>
            <person name="Rumah B.L."/>
            <person name="Stead C.E."/>
            <person name="Stevens B.C."/>
            <person name="Minton N.P."/>
            <person name="Grosse-Honebrink A."/>
            <person name="Zhang Y."/>
        </authorList>
    </citation>
    <scope>NUCLEOTIDE SEQUENCE [LARGE SCALE GENOMIC DNA]</scope>
    <source>
        <strain evidence="1 2">BRCS2</strain>
    </source>
</reference>
<proteinExistence type="predicted"/>
<organism evidence="1 2">
    <name type="scientific">Methylocystis parvus</name>
    <dbReference type="NCBI Taxonomy" id="134"/>
    <lineage>
        <taxon>Bacteria</taxon>
        <taxon>Pseudomonadati</taxon>
        <taxon>Pseudomonadota</taxon>
        <taxon>Alphaproteobacteria</taxon>
        <taxon>Hyphomicrobiales</taxon>
        <taxon>Methylocystaceae</taxon>
        <taxon>Methylocystis</taxon>
    </lineage>
</organism>
<dbReference type="RefSeq" id="WP_016921150.1">
    <property type="nucleotide sequence ID" value="NZ_CP044331.1"/>
</dbReference>
<dbReference type="KEGG" id="mpar:F7D14_02950"/>
<protein>
    <submittedName>
        <fullName evidence="1">PilZ domain-containing protein</fullName>
    </submittedName>
</protein>
<dbReference type="AlphaFoldDB" id="A0A6B8M6U1"/>
<dbReference type="EMBL" id="CP044331">
    <property type="protein sequence ID" value="QGM96540.1"/>
    <property type="molecule type" value="Genomic_DNA"/>
</dbReference>
<dbReference type="Proteomes" id="UP000422569">
    <property type="component" value="Chromosome"/>
</dbReference>
<keyword evidence="2" id="KW-1185">Reference proteome</keyword>